<comment type="caution">
    <text evidence="3">The sequence shown here is derived from an EMBL/GenBank/DDBJ whole genome shotgun (WGS) entry which is preliminary data.</text>
</comment>
<feature type="transmembrane region" description="Helical" evidence="2">
    <location>
        <begin position="169"/>
        <end position="187"/>
    </location>
</feature>
<proteinExistence type="predicted"/>
<evidence type="ECO:0000313" key="3">
    <source>
        <dbReference type="EMBL" id="MFB9476115.1"/>
    </source>
</evidence>
<organism evidence="3 4">
    <name type="scientific">Nonomuraea salmonea</name>
    <dbReference type="NCBI Taxonomy" id="46181"/>
    <lineage>
        <taxon>Bacteria</taxon>
        <taxon>Bacillati</taxon>
        <taxon>Actinomycetota</taxon>
        <taxon>Actinomycetes</taxon>
        <taxon>Streptosporangiales</taxon>
        <taxon>Streptosporangiaceae</taxon>
        <taxon>Nonomuraea</taxon>
    </lineage>
</organism>
<accession>A0ABV5P0M2</accession>
<dbReference type="EMBL" id="JBHMCF010000046">
    <property type="protein sequence ID" value="MFB9476115.1"/>
    <property type="molecule type" value="Genomic_DNA"/>
</dbReference>
<protein>
    <recommendedName>
        <fullName evidence="5">Helix-turn-helix domain-containing protein</fullName>
    </recommendedName>
</protein>
<dbReference type="RefSeq" id="WP_379484946.1">
    <property type="nucleotide sequence ID" value="NZ_JBHMCF010000046.1"/>
</dbReference>
<feature type="compositionally biased region" description="Basic and acidic residues" evidence="1">
    <location>
        <begin position="211"/>
        <end position="227"/>
    </location>
</feature>
<feature type="region of interest" description="Disordered" evidence="1">
    <location>
        <begin position="1"/>
        <end position="24"/>
    </location>
</feature>
<evidence type="ECO:0008006" key="5">
    <source>
        <dbReference type="Google" id="ProtNLM"/>
    </source>
</evidence>
<keyword evidence="2" id="KW-1133">Transmembrane helix</keyword>
<evidence type="ECO:0000256" key="1">
    <source>
        <dbReference type="SAM" id="MobiDB-lite"/>
    </source>
</evidence>
<dbReference type="Proteomes" id="UP001589568">
    <property type="component" value="Unassembled WGS sequence"/>
</dbReference>
<evidence type="ECO:0000256" key="2">
    <source>
        <dbReference type="SAM" id="Phobius"/>
    </source>
</evidence>
<feature type="compositionally biased region" description="Low complexity" evidence="1">
    <location>
        <begin position="133"/>
        <end position="152"/>
    </location>
</feature>
<reference evidence="3 4" key="1">
    <citation type="submission" date="2024-09" db="EMBL/GenBank/DDBJ databases">
        <authorList>
            <person name="Sun Q."/>
            <person name="Mori K."/>
        </authorList>
    </citation>
    <scope>NUCLEOTIDE SEQUENCE [LARGE SCALE GENOMIC DNA]</scope>
    <source>
        <strain evidence="3 4">JCM 3324</strain>
    </source>
</reference>
<keyword evidence="4" id="KW-1185">Reference proteome</keyword>
<feature type="region of interest" description="Disordered" evidence="1">
    <location>
        <begin position="113"/>
        <end position="163"/>
    </location>
</feature>
<feature type="region of interest" description="Disordered" evidence="1">
    <location>
        <begin position="206"/>
        <end position="270"/>
    </location>
</feature>
<evidence type="ECO:0000313" key="4">
    <source>
        <dbReference type="Proteomes" id="UP001589568"/>
    </source>
</evidence>
<name>A0ABV5P0M2_9ACTN</name>
<gene>
    <name evidence="3" type="ORF">ACFFR3_42035</name>
</gene>
<sequence>MTRNDTIRTPRGGPRGRHARPMAPDPLQEFARGLRELRASAGGTSLRSMRRRTGHPVAELSAAASGDALPTLKTTLAYVTACGGDRAEWTRKWHVLNALLQVGDTDRAYETVHYPRPTPHHRPPQPLPAVGNPASGPAVAEGVPVPPADAGARSAAEPPPARKRRIRPWVVVAIVAQLAVPGALLVYQHQASTAVAAAGGRDVAPAAEAGRASESRASESRASEGRAPEGQASEGWASEGQAAEGRSPGGRASESSSPESDKARTVKPAFLAVAGPSCPRDARRSVRIDGLPGRDGWKDARAPGYTGAGCSDGFLFSELTYDPAAQTHPRNVFQWRFTTGLDGQHQCFVGVSIPQTGFAGQRVWYTVKDGFDQDARTVAEFTLDQRMRRGKWVAAPTPVVIGTGLAMVQITDTGMGNTSGDQAVVAGPVRLACR</sequence>
<keyword evidence="2" id="KW-0472">Membrane</keyword>
<keyword evidence="2" id="KW-0812">Transmembrane</keyword>